<dbReference type="Gene3D" id="3.90.25.10">
    <property type="entry name" value="UDP-galactose 4-epimerase, domain 1"/>
    <property type="match status" value="1"/>
</dbReference>
<dbReference type="InterPro" id="IPR051604">
    <property type="entry name" value="Ergot_Alk_Oxidoreductase"/>
</dbReference>
<evidence type="ECO:0000313" key="2">
    <source>
        <dbReference type="EMBL" id="TDQ83063.1"/>
    </source>
</evidence>
<dbReference type="Proteomes" id="UP000295783">
    <property type="component" value="Unassembled WGS sequence"/>
</dbReference>
<reference evidence="2 3" key="1">
    <citation type="submission" date="2019-03" db="EMBL/GenBank/DDBJ databases">
        <title>Genomic Encyclopedia of Type Strains, Phase III (KMG-III): the genomes of soil and plant-associated and newly described type strains.</title>
        <authorList>
            <person name="Whitman W."/>
        </authorList>
    </citation>
    <scope>NUCLEOTIDE SEQUENCE [LARGE SCALE GENOMIC DNA]</scope>
    <source>
        <strain evidence="2 3">CGMCC 1.7660</strain>
    </source>
</reference>
<sequence>MLMEEAMQTQRPILIVGGTGKTGRRVTERLTALGHPILATSRRGDLPFDWQERAGWPAFFRKMALAGAQSAYVTYSPDLALPGADQAIAAFMGAAVGAGIRHIVLLSGRGEPEAQTCEAIVQASGAHWTILRANWFMQNFSETFVAEGLRAGELLLPAGAVPEPFIDAEDIAEVAAAALLGIGHWGRIYELSGPRALTFAEAVAEIATASGRDLRYREVPVDAFAKSLAEAGLPAEMVALVRYLFTTVLDGRNAAPTQGVQQALGRQPRDFADYARKAAAQGAWTLEEERRASPALQGAQI</sequence>
<proteinExistence type="predicted"/>
<organism evidence="2 3">
    <name type="scientific">Dongia mobilis</name>
    <dbReference type="NCBI Taxonomy" id="578943"/>
    <lineage>
        <taxon>Bacteria</taxon>
        <taxon>Pseudomonadati</taxon>
        <taxon>Pseudomonadota</taxon>
        <taxon>Alphaproteobacteria</taxon>
        <taxon>Rhodospirillales</taxon>
        <taxon>Dongiaceae</taxon>
        <taxon>Dongia</taxon>
    </lineage>
</organism>
<protein>
    <submittedName>
        <fullName evidence="2">Uncharacterized protein YbjT (DUF2867 family)</fullName>
    </submittedName>
</protein>
<feature type="domain" description="NmrA-like" evidence="1">
    <location>
        <begin position="118"/>
        <end position="239"/>
    </location>
</feature>
<keyword evidence="3" id="KW-1185">Reference proteome</keyword>
<accession>A0A4R6WTS1</accession>
<gene>
    <name evidence="2" type="ORF">A8950_1345</name>
</gene>
<dbReference type="EMBL" id="SNYW01000007">
    <property type="protein sequence ID" value="TDQ83063.1"/>
    <property type="molecule type" value="Genomic_DNA"/>
</dbReference>
<dbReference type="PANTHER" id="PTHR43162">
    <property type="match status" value="1"/>
</dbReference>
<dbReference type="PANTHER" id="PTHR43162:SF1">
    <property type="entry name" value="PRESTALK A DIFFERENTIATION PROTEIN A"/>
    <property type="match status" value="1"/>
</dbReference>
<evidence type="ECO:0000313" key="3">
    <source>
        <dbReference type="Proteomes" id="UP000295783"/>
    </source>
</evidence>
<dbReference type="AlphaFoldDB" id="A0A4R6WTS1"/>
<dbReference type="InterPro" id="IPR036291">
    <property type="entry name" value="NAD(P)-bd_dom_sf"/>
</dbReference>
<dbReference type="Gene3D" id="3.40.50.720">
    <property type="entry name" value="NAD(P)-binding Rossmann-like Domain"/>
    <property type="match status" value="1"/>
</dbReference>
<dbReference type="Pfam" id="PF05368">
    <property type="entry name" value="NmrA"/>
    <property type="match status" value="1"/>
</dbReference>
<name>A0A4R6WTS1_9PROT</name>
<dbReference type="SUPFAM" id="SSF51735">
    <property type="entry name" value="NAD(P)-binding Rossmann-fold domains"/>
    <property type="match status" value="1"/>
</dbReference>
<evidence type="ECO:0000259" key="1">
    <source>
        <dbReference type="Pfam" id="PF05368"/>
    </source>
</evidence>
<dbReference type="InterPro" id="IPR008030">
    <property type="entry name" value="NmrA-like"/>
</dbReference>
<comment type="caution">
    <text evidence="2">The sequence shown here is derived from an EMBL/GenBank/DDBJ whole genome shotgun (WGS) entry which is preliminary data.</text>
</comment>